<comment type="domain">
    <text evidence="7">The N-terminal region contains the highly conserved SGGXDS motif, predicted to be a P-loop motif involved in ATP binding.</text>
</comment>
<keyword evidence="4 7" id="KW-0547">Nucleotide-binding</keyword>
<gene>
    <name evidence="7" type="primary">tilS</name>
    <name evidence="11" type="ORF">EV139_0206</name>
</gene>
<dbReference type="GO" id="GO:0006400">
    <property type="term" value="P:tRNA modification"/>
    <property type="evidence" value="ECO:0007669"/>
    <property type="project" value="UniProtKB-UniRule"/>
</dbReference>
<dbReference type="RefSeq" id="WP_130452466.1">
    <property type="nucleotide sequence ID" value="NZ_QYAG01000004.1"/>
</dbReference>
<dbReference type="EC" id="6.3.4.19" evidence="7"/>
<comment type="function">
    <text evidence="7">Ligates lysine onto the cytidine present at position 34 of the AUA codon-specific tRNA(Ile) that contains the anticodon CAU, in an ATP-dependent manner. Cytidine is converted to lysidine, thus changing the amino acid specificity of the tRNA from methionine to isoleucine.</text>
</comment>
<dbReference type="GO" id="GO:0032267">
    <property type="term" value="F:tRNA(Ile)-lysidine synthase activity"/>
    <property type="evidence" value="ECO:0007669"/>
    <property type="project" value="UniProtKB-EC"/>
</dbReference>
<evidence type="ECO:0000256" key="1">
    <source>
        <dbReference type="ARBA" id="ARBA00022490"/>
    </source>
</evidence>
<dbReference type="InterPro" id="IPR015262">
    <property type="entry name" value="tRNA_Ile_lys_synt_subst-bd"/>
</dbReference>
<comment type="subcellular location">
    <subcellularLocation>
        <location evidence="7">Cytoplasm</location>
    </subcellularLocation>
</comment>
<dbReference type="Gene3D" id="3.40.50.620">
    <property type="entry name" value="HUPs"/>
    <property type="match status" value="1"/>
</dbReference>
<organism evidence="11 12">
    <name type="scientific">Leucobacter luti</name>
    <dbReference type="NCBI Taxonomy" id="340320"/>
    <lineage>
        <taxon>Bacteria</taxon>
        <taxon>Bacillati</taxon>
        <taxon>Actinomycetota</taxon>
        <taxon>Actinomycetes</taxon>
        <taxon>Micrococcales</taxon>
        <taxon>Microbacteriaceae</taxon>
        <taxon>Leucobacter</taxon>
    </lineage>
</organism>
<dbReference type="OrthoDB" id="5244702at2"/>
<keyword evidence="5 7" id="KW-0067">ATP-binding</keyword>
<keyword evidence="12" id="KW-1185">Reference proteome</keyword>
<dbReference type="HAMAP" id="MF_01161">
    <property type="entry name" value="tRNA_Ile_lys_synt"/>
    <property type="match status" value="1"/>
</dbReference>
<sequence length="383" mass="38927">MHSDRPLLDTRRSVRRALAGLPPRADDAPPLVLVALSGGADSLALAAALAEVAAGSGVRAGAVIVDHGLQRGSDDVAARAAAQAGELGLDPVLVRQVRVASAGGPEHAARAARYAAFAEVAVETAAAAILTAHTRSDQAEQVLLGLVRGSGLRSLAGIPPVRQLTPECVLLRPFVVATPEITRETTSRACARLGLTAWHDPHNADPAFARVRARERVLPILETELGPGVAAALARTADLAAEDAAALDALAAAALDRVRVTSSGETVPGAALPGETGPDAAVPGESAPGAATVRLDAAALAALAPAIRNRVIRRAADAGFGAQLSREHTATVAALVSDWRGQGPVFVPGIRVTRAGGELRFSAQIGSPRRGRTDEPGVASPGE</sequence>
<dbReference type="Pfam" id="PF09179">
    <property type="entry name" value="TilS"/>
    <property type="match status" value="1"/>
</dbReference>
<evidence type="ECO:0000256" key="3">
    <source>
        <dbReference type="ARBA" id="ARBA00022694"/>
    </source>
</evidence>
<comment type="catalytic activity">
    <reaction evidence="6 7">
        <text>cytidine(34) in tRNA(Ile2) + L-lysine + ATP = lysidine(34) in tRNA(Ile2) + AMP + diphosphate + H(+)</text>
        <dbReference type="Rhea" id="RHEA:43744"/>
        <dbReference type="Rhea" id="RHEA-COMP:10625"/>
        <dbReference type="Rhea" id="RHEA-COMP:10670"/>
        <dbReference type="ChEBI" id="CHEBI:15378"/>
        <dbReference type="ChEBI" id="CHEBI:30616"/>
        <dbReference type="ChEBI" id="CHEBI:32551"/>
        <dbReference type="ChEBI" id="CHEBI:33019"/>
        <dbReference type="ChEBI" id="CHEBI:82748"/>
        <dbReference type="ChEBI" id="CHEBI:83665"/>
        <dbReference type="ChEBI" id="CHEBI:456215"/>
        <dbReference type="EC" id="6.3.4.19"/>
    </reaction>
</comment>
<dbReference type="SUPFAM" id="SSF82829">
    <property type="entry name" value="MesJ substrate recognition domain-like"/>
    <property type="match status" value="1"/>
</dbReference>
<dbReference type="EMBL" id="SHKI01000002">
    <property type="protein sequence ID" value="RZT68481.1"/>
    <property type="molecule type" value="Genomic_DNA"/>
</dbReference>
<dbReference type="InterPro" id="IPR012094">
    <property type="entry name" value="tRNA_Ile_lys_synt"/>
</dbReference>
<evidence type="ECO:0000256" key="5">
    <source>
        <dbReference type="ARBA" id="ARBA00022840"/>
    </source>
</evidence>
<name>A0A4Q7U432_9MICO</name>
<accession>A0A4Q7U432</accession>
<keyword evidence="1 7" id="KW-0963">Cytoplasm</keyword>
<dbReference type="SUPFAM" id="SSF52402">
    <property type="entry name" value="Adenine nucleotide alpha hydrolases-like"/>
    <property type="match status" value="1"/>
</dbReference>
<dbReference type="GO" id="GO:0005737">
    <property type="term" value="C:cytoplasm"/>
    <property type="evidence" value="ECO:0007669"/>
    <property type="project" value="UniProtKB-SubCell"/>
</dbReference>
<dbReference type="InterPro" id="IPR011063">
    <property type="entry name" value="TilS/TtcA_N"/>
</dbReference>
<evidence type="ECO:0000259" key="10">
    <source>
        <dbReference type="Pfam" id="PF09179"/>
    </source>
</evidence>
<reference evidence="11 12" key="1">
    <citation type="journal article" date="2015" name="Stand. Genomic Sci.">
        <title>Genomic Encyclopedia of Bacterial and Archaeal Type Strains, Phase III: the genomes of soil and plant-associated and newly described type strains.</title>
        <authorList>
            <person name="Whitman W.B."/>
            <person name="Woyke T."/>
            <person name="Klenk H.P."/>
            <person name="Zhou Y."/>
            <person name="Lilburn T.G."/>
            <person name="Beck B.J."/>
            <person name="De Vos P."/>
            <person name="Vandamme P."/>
            <person name="Eisen J.A."/>
            <person name="Garrity G."/>
            <person name="Hugenholtz P."/>
            <person name="Kyrpides N.C."/>
        </authorList>
    </citation>
    <scope>NUCLEOTIDE SEQUENCE [LARGE SCALE GENOMIC DNA]</scope>
    <source>
        <strain evidence="11 12">RF6</strain>
    </source>
</reference>
<evidence type="ECO:0000313" key="11">
    <source>
        <dbReference type="EMBL" id="RZT68481.1"/>
    </source>
</evidence>
<keyword evidence="2 7" id="KW-0436">Ligase</keyword>
<dbReference type="AlphaFoldDB" id="A0A4Q7U432"/>
<dbReference type="Proteomes" id="UP000291832">
    <property type="component" value="Unassembled WGS sequence"/>
</dbReference>
<evidence type="ECO:0000256" key="2">
    <source>
        <dbReference type="ARBA" id="ARBA00022598"/>
    </source>
</evidence>
<feature type="domain" description="tRNA(Ile)-lysidine synthase substrate-binding" evidence="10">
    <location>
        <begin position="295"/>
        <end position="359"/>
    </location>
</feature>
<evidence type="ECO:0000256" key="8">
    <source>
        <dbReference type="SAM" id="MobiDB-lite"/>
    </source>
</evidence>
<evidence type="ECO:0000256" key="4">
    <source>
        <dbReference type="ARBA" id="ARBA00022741"/>
    </source>
</evidence>
<protein>
    <recommendedName>
        <fullName evidence="7">tRNA(Ile)-lysidine synthase</fullName>
        <ecNumber evidence="7">6.3.4.19</ecNumber>
    </recommendedName>
    <alternativeName>
        <fullName evidence="7">tRNA(Ile)-2-lysyl-cytidine synthase</fullName>
    </alternativeName>
    <alternativeName>
        <fullName evidence="7">tRNA(Ile)-lysidine synthetase</fullName>
    </alternativeName>
</protein>
<evidence type="ECO:0000259" key="9">
    <source>
        <dbReference type="Pfam" id="PF01171"/>
    </source>
</evidence>
<comment type="caution">
    <text evidence="11">The sequence shown here is derived from an EMBL/GenBank/DDBJ whole genome shotgun (WGS) entry which is preliminary data.</text>
</comment>
<dbReference type="PANTHER" id="PTHR43033:SF1">
    <property type="entry name" value="TRNA(ILE)-LYSIDINE SYNTHASE-RELATED"/>
    <property type="match status" value="1"/>
</dbReference>
<feature type="region of interest" description="Disordered" evidence="8">
    <location>
        <begin position="364"/>
        <end position="383"/>
    </location>
</feature>
<dbReference type="NCBIfam" id="TIGR02432">
    <property type="entry name" value="lysidine_TilS_N"/>
    <property type="match status" value="1"/>
</dbReference>
<feature type="binding site" evidence="7">
    <location>
        <begin position="37"/>
        <end position="42"/>
    </location>
    <ligand>
        <name>ATP</name>
        <dbReference type="ChEBI" id="CHEBI:30616"/>
    </ligand>
</feature>
<dbReference type="InterPro" id="IPR014729">
    <property type="entry name" value="Rossmann-like_a/b/a_fold"/>
</dbReference>
<proteinExistence type="inferred from homology"/>
<dbReference type="PANTHER" id="PTHR43033">
    <property type="entry name" value="TRNA(ILE)-LYSIDINE SYNTHASE-RELATED"/>
    <property type="match status" value="1"/>
</dbReference>
<evidence type="ECO:0000313" key="12">
    <source>
        <dbReference type="Proteomes" id="UP000291832"/>
    </source>
</evidence>
<dbReference type="Pfam" id="PF01171">
    <property type="entry name" value="ATP_bind_3"/>
    <property type="match status" value="1"/>
</dbReference>
<keyword evidence="3 7" id="KW-0819">tRNA processing</keyword>
<feature type="region of interest" description="Disordered" evidence="8">
    <location>
        <begin position="264"/>
        <end position="287"/>
    </location>
</feature>
<evidence type="ECO:0000256" key="7">
    <source>
        <dbReference type="HAMAP-Rule" id="MF_01161"/>
    </source>
</evidence>
<dbReference type="GO" id="GO:0005524">
    <property type="term" value="F:ATP binding"/>
    <property type="evidence" value="ECO:0007669"/>
    <property type="project" value="UniProtKB-UniRule"/>
</dbReference>
<feature type="domain" description="tRNA(Ile)-lysidine/2-thiocytidine synthase N-terminal" evidence="9">
    <location>
        <begin position="32"/>
        <end position="215"/>
    </location>
</feature>
<dbReference type="Gene3D" id="1.20.59.20">
    <property type="match status" value="1"/>
</dbReference>
<evidence type="ECO:0000256" key="6">
    <source>
        <dbReference type="ARBA" id="ARBA00048539"/>
    </source>
</evidence>
<dbReference type="InterPro" id="IPR012795">
    <property type="entry name" value="tRNA_Ile_lys_synt_N"/>
</dbReference>
<comment type="similarity">
    <text evidence="7">Belongs to the tRNA(Ile)-lysidine synthase family.</text>
</comment>